<dbReference type="Proteomes" id="UP001055072">
    <property type="component" value="Unassembled WGS sequence"/>
</dbReference>
<evidence type="ECO:0000313" key="1">
    <source>
        <dbReference type="EMBL" id="KAI0095210.1"/>
    </source>
</evidence>
<comment type="caution">
    <text evidence="1">The sequence shown here is derived from an EMBL/GenBank/DDBJ whole genome shotgun (WGS) entry which is preliminary data.</text>
</comment>
<name>A0ACB8ULK4_9APHY</name>
<protein>
    <submittedName>
        <fullName evidence="1">Uncharacterized protein</fullName>
    </submittedName>
</protein>
<proteinExistence type="predicted"/>
<sequence length="201" mass="22304">MYQCLYGHQIQTVTVVDHVLKGLDTPVSLTIKICEPWDVFTDFLSRLRTRIVNGGPIALVFFPDTARKAIDAFAYEYGLKCCLVGGAACQLYGATRTPSDVDLVVLTTAYDQERLKALLVERDTTFYLSPAKTFGATYKVLWARLGYSFLPCDSCKVDVLIPGIMNIPDVPNQRIVTIDRFPVMPIIPLLSSRLGQVIAPP</sequence>
<reference evidence="1" key="1">
    <citation type="journal article" date="2021" name="Environ. Microbiol.">
        <title>Gene family expansions and transcriptome signatures uncover fungal adaptations to wood decay.</title>
        <authorList>
            <person name="Hage H."/>
            <person name="Miyauchi S."/>
            <person name="Viragh M."/>
            <person name="Drula E."/>
            <person name="Min B."/>
            <person name="Chaduli D."/>
            <person name="Navarro D."/>
            <person name="Favel A."/>
            <person name="Norest M."/>
            <person name="Lesage-Meessen L."/>
            <person name="Balint B."/>
            <person name="Merenyi Z."/>
            <person name="de Eugenio L."/>
            <person name="Morin E."/>
            <person name="Martinez A.T."/>
            <person name="Baldrian P."/>
            <person name="Stursova M."/>
            <person name="Martinez M.J."/>
            <person name="Novotny C."/>
            <person name="Magnuson J.K."/>
            <person name="Spatafora J.W."/>
            <person name="Maurice S."/>
            <person name="Pangilinan J."/>
            <person name="Andreopoulos W."/>
            <person name="LaButti K."/>
            <person name="Hundley H."/>
            <person name="Na H."/>
            <person name="Kuo A."/>
            <person name="Barry K."/>
            <person name="Lipzen A."/>
            <person name="Henrissat B."/>
            <person name="Riley R."/>
            <person name="Ahrendt S."/>
            <person name="Nagy L.G."/>
            <person name="Grigoriev I.V."/>
            <person name="Martin F."/>
            <person name="Rosso M.N."/>
        </authorList>
    </citation>
    <scope>NUCLEOTIDE SEQUENCE</scope>
    <source>
        <strain evidence="1">CBS 384.51</strain>
    </source>
</reference>
<dbReference type="EMBL" id="MU274900">
    <property type="protein sequence ID" value="KAI0095210.1"/>
    <property type="molecule type" value="Genomic_DNA"/>
</dbReference>
<organism evidence="1 2">
    <name type="scientific">Irpex rosettiformis</name>
    <dbReference type="NCBI Taxonomy" id="378272"/>
    <lineage>
        <taxon>Eukaryota</taxon>
        <taxon>Fungi</taxon>
        <taxon>Dikarya</taxon>
        <taxon>Basidiomycota</taxon>
        <taxon>Agaricomycotina</taxon>
        <taxon>Agaricomycetes</taxon>
        <taxon>Polyporales</taxon>
        <taxon>Irpicaceae</taxon>
        <taxon>Irpex</taxon>
    </lineage>
</organism>
<evidence type="ECO:0000313" key="2">
    <source>
        <dbReference type="Proteomes" id="UP001055072"/>
    </source>
</evidence>
<accession>A0ACB8ULK4</accession>
<gene>
    <name evidence="1" type="ORF">BDY19DRAFT_988973</name>
</gene>
<keyword evidence="2" id="KW-1185">Reference proteome</keyword>